<dbReference type="PANTHER" id="PTHR45947">
    <property type="entry name" value="SULFOQUINOVOSYL TRANSFERASE SQD2"/>
    <property type="match status" value="1"/>
</dbReference>
<keyword evidence="1" id="KW-0808">Transferase</keyword>
<dbReference type="STRING" id="299262.BWR18_00420"/>
<dbReference type="Pfam" id="PF13692">
    <property type="entry name" value="Glyco_trans_1_4"/>
    <property type="match status" value="1"/>
</dbReference>
<dbReference type="CDD" id="cd03801">
    <property type="entry name" value="GT4_PimA-like"/>
    <property type="match status" value="1"/>
</dbReference>
<dbReference type="SUPFAM" id="SSF53756">
    <property type="entry name" value="UDP-Glycosyltransferase/glycogen phosphorylase"/>
    <property type="match status" value="1"/>
</dbReference>
<dbReference type="InterPro" id="IPR050194">
    <property type="entry name" value="Glycosyltransferase_grp1"/>
</dbReference>
<evidence type="ECO:0000313" key="1">
    <source>
        <dbReference type="EMBL" id="APX13595.1"/>
    </source>
</evidence>
<dbReference type="KEGG" id="tom:BWR18_00420"/>
<dbReference type="EMBL" id="CP019312">
    <property type="protein sequence ID" value="APX13595.1"/>
    <property type="molecule type" value="Genomic_DNA"/>
</dbReference>
<dbReference type="Proteomes" id="UP000186336">
    <property type="component" value="Chromosome"/>
</dbReference>
<organism evidence="1 2">
    <name type="scientific">Tateyamaria omphalii</name>
    <dbReference type="NCBI Taxonomy" id="299262"/>
    <lineage>
        <taxon>Bacteria</taxon>
        <taxon>Pseudomonadati</taxon>
        <taxon>Pseudomonadota</taxon>
        <taxon>Alphaproteobacteria</taxon>
        <taxon>Rhodobacterales</taxon>
        <taxon>Roseobacteraceae</taxon>
        <taxon>Tateyamaria</taxon>
    </lineage>
</organism>
<name>A0A1P8MZS7_9RHOB</name>
<dbReference type="PANTHER" id="PTHR45947:SF3">
    <property type="entry name" value="SULFOQUINOVOSYL TRANSFERASE SQD2"/>
    <property type="match status" value="1"/>
</dbReference>
<evidence type="ECO:0000313" key="2">
    <source>
        <dbReference type="Proteomes" id="UP000186336"/>
    </source>
</evidence>
<gene>
    <name evidence="1" type="ORF">BWR18_00420</name>
</gene>
<dbReference type="Gene3D" id="3.40.50.2000">
    <property type="entry name" value="Glycogen Phosphorylase B"/>
    <property type="match status" value="2"/>
</dbReference>
<sequence length="333" mass="35898">MARALIHALKHAGYGTAMPSSLRIYDGRGDSVVQADLAQQAEAEVARILALAEAGTWRCWLTYHNYYKAPDLIGPAVTRALGIPYLQVESTRARKRLSGPWAEFAAAAEAASDHAHTIFYVTRRDAETLRRDAPAGQSLIHLPPFLPFDTLPDRSDQSGPMLSVGMMRIGDKLSSYRLIADTLSLLDPDLDWHLDIAGDGPAQAEVLHLMAPFGARVRMLGALSADALQRNYARARLLFWPGVNEAFGYAYLEAQAAGVPVVAQDRPGVRDVVAGTQPALSDGPDAMAARVTQLLTRPDLHAAATAEARGKVQADHLLPAAARTLRIGIEATI</sequence>
<proteinExistence type="predicted"/>
<dbReference type="AlphaFoldDB" id="A0A1P8MZS7"/>
<dbReference type="GO" id="GO:0016757">
    <property type="term" value="F:glycosyltransferase activity"/>
    <property type="evidence" value="ECO:0007669"/>
    <property type="project" value="TreeGrafter"/>
</dbReference>
<dbReference type="OrthoDB" id="5443996at2"/>
<protein>
    <submittedName>
        <fullName evidence="1">Glycosyl transferase family 1</fullName>
    </submittedName>
</protein>
<keyword evidence="2" id="KW-1185">Reference proteome</keyword>
<reference evidence="1 2" key="1">
    <citation type="submission" date="2017-01" db="EMBL/GenBank/DDBJ databases">
        <title>Complete genome of Tateyamaria omphalii DOK1-4 isolated from seawater in Dokdo.</title>
        <authorList>
            <person name="Kim J.H."/>
            <person name="Chi W.-J."/>
        </authorList>
    </citation>
    <scope>NUCLEOTIDE SEQUENCE [LARGE SCALE GENOMIC DNA]</scope>
    <source>
        <strain evidence="1 2">DOK1-4</strain>
    </source>
</reference>
<accession>A0A1P8MZS7</accession>